<dbReference type="RefSeq" id="WP_344657395.1">
    <property type="nucleotide sequence ID" value="NZ_BAAAQM010000013.1"/>
</dbReference>
<comment type="caution">
    <text evidence="1">The sequence shown here is derived from an EMBL/GenBank/DDBJ whole genome shotgun (WGS) entry which is preliminary data.</text>
</comment>
<evidence type="ECO:0000313" key="2">
    <source>
        <dbReference type="Proteomes" id="UP001499854"/>
    </source>
</evidence>
<dbReference type="PANTHER" id="PTHR30348:SF4">
    <property type="entry name" value="DUF72 DOMAIN-CONTAINING PROTEIN"/>
    <property type="match status" value="1"/>
</dbReference>
<dbReference type="Pfam" id="PF01904">
    <property type="entry name" value="DUF72"/>
    <property type="match status" value="1"/>
</dbReference>
<reference evidence="1 2" key="1">
    <citation type="journal article" date="2019" name="Int. J. Syst. Evol. Microbiol.">
        <title>The Global Catalogue of Microorganisms (GCM) 10K type strain sequencing project: providing services to taxonomists for standard genome sequencing and annotation.</title>
        <authorList>
            <consortium name="The Broad Institute Genomics Platform"/>
            <consortium name="The Broad Institute Genome Sequencing Center for Infectious Disease"/>
            <person name="Wu L."/>
            <person name="Ma J."/>
        </authorList>
    </citation>
    <scope>NUCLEOTIDE SEQUENCE [LARGE SCALE GENOMIC DNA]</scope>
    <source>
        <strain evidence="1 2">JCM 16013</strain>
    </source>
</reference>
<dbReference type="PANTHER" id="PTHR30348">
    <property type="entry name" value="UNCHARACTERIZED PROTEIN YECE"/>
    <property type="match status" value="1"/>
</dbReference>
<keyword evidence="2" id="KW-1185">Reference proteome</keyword>
<gene>
    <name evidence="1" type="ORF">GCM10009838_27790</name>
</gene>
<dbReference type="InterPro" id="IPR002763">
    <property type="entry name" value="DUF72"/>
</dbReference>
<dbReference type="InterPro" id="IPR036520">
    <property type="entry name" value="UPF0759_sf"/>
</dbReference>
<dbReference type="Gene3D" id="3.20.20.410">
    <property type="entry name" value="Protein of unknown function UPF0759"/>
    <property type="match status" value="1"/>
</dbReference>
<accession>A0ABN2REX8</accession>
<dbReference type="Proteomes" id="UP001499854">
    <property type="component" value="Unassembled WGS sequence"/>
</dbReference>
<dbReference type="SUPFAM" id="SSF117396">
    <property type="entry name" value="TM1631-like"/>
    <property type="match status" value="1"/>
</dbReference>
<organism evidence="1 2">
    <name type="scientific">Catenulispora subtropica</name>
    <dbReference type="NCBI Taxonomy" id="450798"/>
    <lineage>
        <taxon>Bacteria</taxon>
        <taxon>Bacillati</taxon>
        <taxon>Actinomycetota</taxon>
        <taxon>Actinomycetes</taxon>
        <taxon>Catenulisporales</taxon>
        <taxon>Catenulisporaceae</taxon>
        <taxon>Catenulispora</taxon>
    </lineage>
</organism>
<dbReference type="EMBL" id="BAAAQM010000013">
    <property type="protein sequence ID" value="GAA1967860.1"/>
    <property type="molecule type" value="Genomic_DNA"/>
</dbReference>
<sequence>MPILVGTSGWQYKDWSGVLYPRETPQRLWLEAYAAVFATVEVNAAFYRLPKPETFAKWRDRTPDDFIMAVKASRYLTHIKRLRGPREPVRRLMDAAQSLGTRLGPVLLQLPPTLRAVPDDLDACLRCFPAGQRVAVEPRHESWWVPEVRKVLERHGAALCWADRGSHLMTPLWRTADWGYVRLHDGRAAGHHYGRRALARWSERILGERPASADFYVYFNNDMGGAAVRDAVAFARAARRDGLQVSRTPAARMLERSGAVPPRSL</sequence>
<name>A0ABN2REX8_9ACTN</name>
<evidence type="ECO:0000313" key="1">
    <source>
        <dbReference type="EMBL" id="GAA1967860.1"/>
    </source>
</evidence>
<protein>
    <submittedName>
        <fullName evidence="1">DUF72 domain-containing protein</fullName>
    </submittedName>
</protein>
<proteinExistence type="predicted"/>